<dbReference type="EMBL" id="CAEZYI010000090">
    <property type="protein sequence ID" value="CAB4727360.1"/>
    <property type="molecule type" value="Genomic_DNA"/>
</dbReference>
<dbReference type="EMBL" id="CAFBQC010000076">
    <property type="protein sequence ID" value="CAB5043538.1"/>
    <property type="molecule type" value="Genomic_DNA"/>
</dbReference>
<reference evidence="3" key="1">
    <citation type="submission" date="2020-05" db="EMBL/GenBank/DDBJ databases">
        <authorList>
            <person name="Chiriac C."/>
            <person name="Salcher M."/>
            <person name="Ghai R."/>
            <person name="Kavagutti S V."/>
        </authorList>
    </citation>
    <scope>NUCLEOTIDE SEQUENCE</scope>
</reference>
<evidence type="ECO:0000313" key="1">
    <source>
        <dbReference type="EMBL" id="CAB4727360.1"/>
    </source>
</evidence>
<evidence type="ECO:0000313" key="2">
    <source>
        <dbReference type="EMBL" id="CAB5043538.1"/>
    </source>
</evidence>
<organism evidence="3">
    <name type="scientific">freshwater metagenome</name>
    <dbReference type="NCBI Taxonomy" id="449393"/>
    <lineage>
        <taxon>unclassified sequences</taxon>
        <taxon>metagenomes</taxon>
        <taxon>ecological metagenomes</taxon>
    </lineage>
</organism>
<dbReference type="AlphaFoldDB" id="A0A6J7VG73"/>
<name>A0A6J7VG73_9ZZZZ</name>
<gene>
    <name evidence="1" type="ORF">UFOPK2662_01143</name>
    <name evidence="2" type="ORF">UFOPK4242_01160</name>
    <name evidence="3" type="ORF">UFOPK4382_01212</name>
</gene>
<protein>
    <submittedName>
        <fullName evidence="3">Unannotated protein</fullName>
    </submittedName>
</protein>
<dbReference type="EMBL" id="CAFBRA010000117">
    <property type="protein sequence ID" value="CAB5077293.1"/>
    <property type="molecule type" value="Genomic_DNA"/>
</dbReference>
<accession>A0A6J7VG73</accession>
<proteinExistence type="predicted"/>
<sequence length="80" mass="8455">MVKVTDPFVTAVPSSLTFRPIIPYTTSPAKISLLVIVMEIGFPAAVCGIDPSGANHATTKETEKALSALEIKSRALVRSV</sequence>
<evidence type="ECO:0000313" key="3">
    <source>
        <dbReference type="EMBL" id="CAB5077293.1"/>
    </source>
</evidence>